<dbReference type="STRING" id="224324.aq_1194"/>
<dbReference type="InterPro" id="IPR012296">
    <property type="entry name" value="Nuclease_put_TT1808"/>
</dbReference>
<dbReference type="PATRIC" id="fig|224324.8.peg.930"/>
<dbReference type="InParanoid" id="O67253"/>
<sequence length="180" mass="20911">MTTTLKKWTYKDYLKLPDDKRYEIINGELLEVPAPTTTHQRIVGKLFRILSDFVESKELGEVFVSPVDVILSEDNVFQPDIVFVSKDRKEIIKERGIFGAPDLVIEVISPSTLKRDTEDKKKVYEKACVKELWLVFPGEKAVEVFFKKDKNYKVCSFGYENLSIRSCFLKGFELNLKEIF</sequence>
<organism evidence="2 3">
    <name type="scientific">Aquifex aeolicus (strain VF5)</name>
    <dbReference type="NCBI Taxonomy" id="224324"/>
    <lineage>
        <taxon>Bacteria</taxon>
        <taxon>Pseudomonadati</taxon>
        <taxon>Aquificota</taxon>
        <taxon>Aquificia</taxon>
        <taxon>Aquificales</taxon>
        <taxon>Aquificaceae</taxon>
        <taxon>Aquifex</taxon>
    </lineage>
</organism>
<dbReference type="PIR" id="B70403">
    <property type="entry name" value="B70403"/>
</dbReference>
<dbReference type="HOGENOM" id="CLU_076312_0_1_0"/>
<feature type="domain" description="Putative restriction endonuclease" evidence="1">
    <location>
        <begin position="11"/>
        <end position="176"/>
    </location>
</feature>
<accession>O67253</accession>
<dbReference type="KEGG" id="aae:aq_1194"/>
<reference evidence="2 3" key="1">
    <citation type="journal article" date="1998" name="Nature">
        <title>The complete genome of the hyperthermophilic bacterium Aquifex aeolicus.</title>
        <authorList>
            <person name="Deckert G."/>
            <person name="Warren P.V."/>
            <person name="Gaasterland T."/>
            <person name="Young W.G."/>
            <person name="Lenox A.L."/>
            <person name="Graham D.E."/>
            <person name="Overbeek R."/>
            <person name="Snead M.A."/>
            <person name="Keller M."/>
            <person name="Aujay M."/>
            <person name="Huber R."/>
            <person name="Feldman R.A."/>
            <person name="Short J.M."/>
            <person name="Olson G.J."/>
            <person name="Swanson R.V."/>
        </authorList>
    </citation>
    <scope>NUCLEOTIDE SEQUENCE [LARGE SCALE GENOMIC DNA]</scope>
    <source>
        <strain evidence="2 3">VF5</strain>
    </source>
</reference>
<dbReference type="SUPFAM" id="SSF52980">
    <property type="entry name" value="Restriction endonuclease-like"/>
    <property type="match status" value="1"/>
</dbReference>
<name>O67253_AQUAE</name>
<proteinExistence type="predicted"/>
<dbReference type="CDD" id="cd06260">
    <property type="entry name" value="DUF820-like"/>
    <property type="match status" value="1"/>
</dbReference>
<dbReference type="AlphaFoldDB" id="O67253"/>
<dbReference type="Gene3D" id="3.90.1570.10">
    <property type="entry name" value="tt1808, chain A"/>
    <property type="match status" value="1"/>
</dbReference>
<dbReference type="OrthoDB" id="9798254at2"/>
<protein>
    <recommendedName>
        <fullName evidence="1">Putative restriction endonuclease domain-containing protein</fullName>
    </recommendedName>
</protein>
<dbReference type="InterPro" id="IPR011335">
    <property type="entry name" value="Restrct_endonuc-II-like"/>
</dbReference>
<dbReference type="EMBL" id="AE000657">
    <property type="protein sequence ID" value="AAC07222.1"/>
    <property type="molecule type" value="Genomic_DNA"/>
</dbReference>
<gene>
    <name evidence="2" type="ordered locus">aq_1194</name>
</gene>
<evidence type="ECO:0000259" key="1">
    <source>
        <dbReference type="Pfam" id="PF05685"/>
    </source>
</evidence>
<dbReference type="PANTHER" id="PTHR34107">
    <property type="entry name" value="SLL0198 PROTEIN-RELATED"/>
    <property type="match status" value="1"/>
</dbReference>
<evidence type="ECO:0000313" key="3">
    <source>
        <dbReference type="Proteomes" id="UP000000798"/>
    </source>
</evidence>
<dbReference type="RefSeq" id="WP_010880755.1">
    <property type="nucleotide sequence ID" value="NC_000918.1"/>
</dbReference>
<dbReference type="Pfam" id="PF05685">
    <property type="entry name" value="Uma2"/>
    <property type="match status" value="1"/>
</dbReference>
<dbReference type="Proteomes" id="UP000000798">
    <property type="component" value="Chromosome"/>
</dbReference>
<dbReference type="eggNOG" id="COG4636">
    <property type="taxonomic scope" value="Bacteria"/>
</dbReference>
<evidence type="ECO:0000313" key="2">
    <source>
        <dbReference type="EMBL" id="AAC07222.1"/>
    </source>
</evidence>
<dbReference type="InterPro" id="IPR008538">
    <property type="entry name" value="Uma2"/>
</dbReference>
<keyword evidence="3" id="KW-1185">Reference proteome</keyword>
<dbReference type="EnsemblBacteria" id="AAC07222">
    <property type="protein sequence ID" value="AAC07222"/>
    <property type="gene ID" value="aq_1194"/>
</dbReference>
<dbReference type="PANTHER" id="PTHR34107:SF4">
    <property type="entry name" value="SLL1222 PROTEIN"/>
    <property type="match status" value="1"/>
</dbReference>